<evidence type="ECO:0000256" key="5">
    <source>
        <dbReference type="ARBA" id="ARBA00023004"/>
    </source>
</evidence>
<organism evidence="8 9">
    <name type="scientific">Tuber aestivum</name>
    <name type="common">summer truffle</name>
    <dbReference type="NCBI Taxonomy" id="59557"/>
    <lineage>
        <taxon>Eukaryota</taxon>
        <taxon>Fungi</taxon>
        <taxon>Dikarya</taxon>
        <taxon>Ascomycota</taxon>
        <taxon>Pezizomycotina</taxon>
        <taxon>Pezizomycetes</taxon>
        <taxon>Pezizales</taxon>
        <taxon>Tuberaceae</taxon>
        <taxon>Tuber</taxon>
    </lineage>
</organism>
<keyword evidence="4" id="KW-0560">Oxidoreductase</keyword>
<dbReference type="Gene3D" id="1.10.630.10">
    <property type="entry name" value="Cytochrome P450"/>
    <property type="match status" value="1"/>
</dbReference>
<proteinExistence type="inferred from homology"/>
<dbReference type="PANTHER" id="PTHR24305:SF157">
    <property type="entry name" value="N-ACETYLTRYPTOPHAN 6-HYDROXYLASE IVOC-RELATED"/>
    <property type="match status" value="1"/>
</dbReference>
<comment type="cofactor">
    <cofactor evidence="1">
        <name>heme</name>
        <dbReference type="ChEBI" id="CHEBI:30413"/>
    </cofactor>
</comment>
<evidence type="ECO:0000313" key="8">
    <source>
        <dbReference type="EMBL" id="CUS07664.1"/>
    </source>
</evidence>
<dbReference type="SUPFAM" id="SSF48264">
    <property type="entry name" value="Cytochrome P450"/>
    <property type="match status" value="1"/>
</dbReference>
<dbReference type="GO" id="GO:0005506">
    <property type="term" value="F:iron ion binding"/>
    <property type="evidence" value="ECO:0007669"/>
    <property type="project" value="InterPro"/>
</dbReference>
<protein>
    <recommendedName>
        <fullName evidence="10">Cytochrome P450</fullName>
    </recommendedName>
</protein>
<dbReference type="Proteomes" id="UP001412239">
    <property type="component" value="Unassembled WGS sequence"/>
</dbReference>
<dbReference type="InterPro" id="IPR002401">
    <property type="entry name" value="Cyt_P450_E_grp-I"/>
</dbReference>
<feature type="transmembrane region" description="Helical" evidence="7">
    <location>
        <begin position="32"/>
        <end position="63"/>
    </location>
</feature>
<dbReference type="InterPro" id="IPR050121">
    <property type="entry name" value="Cytochrome_P450_monoxygenase"/>
</dbReference>
<sequence>MIWVGRVYNFEHPLLGQCLIHHRHTNTNITTLIIMGILNIGLVTSAVYLLGAWAAYLVLLVFYRLHLHPLRRFPGPKKAAATGWYSAYWDLYVGGQMAKHLVDLHKEYGPIVRFEPNHLHFSSPEVYSTIYSSTSKLTKDPNLYLSFGAPESVFTLLDPAIARTRREVISPMFSRRMVLSLQPLISGKIRKLCDKLSGYADRDEAADIVSGFRSASIDIITQYCYNECLDSLDVEGFKHDIVLTIKATSQSFWFVKYFSLADWILTLPTKVTLRLLPELKGFVDLRESIEEQVKRYMKNPSLLEKSSHPTVYHRFLDPEVKGGIPSASSLSDEAQNLFFAGSDTVGTTLGFGTYYILATPGLQEKLFAEICEVWPVLEEEPTYEHLEKSAYLTAVIKESLRISHGTVAPLSRVVPASGMTIQDQPIPGGTVVSMDAPTLHLNPTIFPSPDTFLPARWLDSNAKDLENVQQRTASMYWIKVTTPPNISSLDFPGANDDSLAWAELYIAFATVFRRFEMAVWETSKEDMEWIDCFTPCSKGELKVKFKIRRE</sequence>
<dbReference type="EMBL" id="LN891184">
    <property type="protein sequence ID" value="CUS07664.1"/>
    <property type="molecule type" value="Genomic_DNA"/>
</dbReference>
<evidence type="ECO:0000256" key="6">
    <source>
        <dbReference type="ARBA" id="ARBA00023033"/>
    </source>
</evidence>
<evidence type="ECO:0000313" key="9">
    <source>
        <dbReference type="Proteomes" id="UP001412239"/>
    </source>
</evidence>
<keyword evidence="5" id="KW-0408">Iron</keyword>
<dbReference type="CDD" id="cd11062">
    <property type="entry name" value="CYP58-like"/>
    <property type="match status" value="1"/>
</dbReference>
<dbReference type="PANTHER" id="PTHR24305">
    <property type="entry name" value="CYTOCHROME P450"/>
    <property type="match status" value="1"/>
</dbReference>
<evidence type="ECO:0000256" key="7">
    <source>
        <dbReference type="SAM" id="Phobius"/>
    </source>
</evidence>
<gene>
    <name evidence="8" type="ORF">GSTUAT00008242001</name>
</gene>
<accession>A0A292PKL5</accession>
<dbReference type="InterPro" id="IPR001128">
    <property type="entry name" value="Cyt_P450"/>
</dbReference>
<keyword evidence="7" id="KW-0812">Transmembrane</keyword>
<dbReference type="GO" id="GO:0020037">
    <property type="term" value="F:heme binding"/>
    <property type="evidence" value="ECO:0007669"/>
    <property type="project" value="InterPro"/>
</dbReference>
<dbReference type="GO" id="GO:0016705">
    <property type="term" value="F:oxidoreductase activity, acting on paired donors, with incorporation or reduction of molecular oxygen"/>
    <property type="evidence" value="ECO:0007669"/>
    <property type="project" value="InterPro"/>
</dbReference>
<evidence type="ECO:0000256" key="4">
    <source>
        <dbReference type="ARBA" id="ARBA00023002"/>
    </source>
</evidence>
<dbReference type="GO" id="GO:0004497">
    <property type="term" value="F:monooxygenase activity"/>
    <property type="evidence" value="ECO:0007669"/>
    <property type="project" value="UniProtKB-KW"/>
</dbReference>
<reference evidence="8" key="1">
    <citation type="submission" date="2015-10" db="EMBL/GenBank/DDBJ databases">
        <authorList>
            <person name="Regsiter A."/>
            <person name="william w."/>
        </authorList>
    </citation>
    <scope>NUCLEOTIDE SEQUENCE</scope>
    <source>
        <strain evidence="8">Montdore</strain>
    </source>
</reference>
<name>A0A292PKL5_9PEZI</name>
<keyword evidence="7" id="KW-1133">Transmembrane helix</keyword>
<evidence type="ECO:0008006" key="10">
    <source>
        <dbReference type="Google" id="ProtNLM"/>
    </source>
</evidence>
<dbReference type="AlphaFoldDB" id="A0A292PKL5"/>
<dbReference type="InterPro" id="IPR036396">
    <property type="entry name" value="Cyt_P450_sf"/>
</dbReference>
<keyword evidence="6" id="KW-0503">Monooxygenase</keyword>
<keyword evidence="9" id="KW-1185">Reference proteome</keyword>
<evidence type="ECO:0000256" key="2">
    <source>
        <dbReference type="ARBA" id="ARBA00010617"/>
    </source>
</evidence>
<evidence type="ECO:0000256" key="1">
    <source>
        <dbReference type="ARBA" id="ARBA00001971"/>
    </source>
</evidence>
<dbReference type="PRINTS" id="PR00463">
    <property type="entry name" value="EP450I"/>
</dbReference>
<keyword evidence="7" id="KW-0472">Membrane</keyword>
<keyword evidence="3" id="KW-0479">Metal-binding</keyword>
<dbReference type="Pfam" id="PF00067">
    <property type="entry name" value="p450"/>
    <property type="match status" value="1"/>
</dbReference>
<comment type="similarity">
    <text evidence="2">Belongs to the cytochrome P450 family.</text>
</comment>
<evidence type="ECO:0000256" key="3">
    <source>
        <dbReference type="ARBA" id="ARBA00022723"/>
    </source>
</evidence>